<dbReference type="InterPro" id="IPR002893">
    <property type="entry name" value="Znf_MYND"/>
</dbReference>
<evidence type="ECO:0000313" key="7">
    <source>
        <dbReference type="Proteomes" id="UP000070544"/>
    </source>
</evidence>
<proteinExistence type="predicted"/>
<evidence type="ECO:0000256" key="1">
    <source>
        <dbReference type="ARBA" id="ARBA00022723"/>
    </source>
</evidence>
<evidence type="ECO:0000259" key="5">
    <source>
        <dbReference type="PROSITE" id="PS50865"/>
    </source>
</evidence>
<keyword evidence="3" id="KW-0862">Zinc</keyword>
<dbReference type="EMBL" id="KQ965760">
    <property type="protein sequence ID" value="KXS15778.1"/>
    <property type="molecule type" value="Genomic_DNA"/>
</dbReference>
<dbReference type="PROSITE" id="PS50865">
    <property type="entry name" value="ZF_MYND_2"/>
    <property type="match status" value="1"/>
</dbReference>
<keyword evidence="2 4" id="KW-0863">Zinc-finger</keyword>
<dbReference type="Gene3D" id="6.10.140.2220">
    <property type="match status" value="1"/>
</dbReference>
<name>A0A139AG94_GONPJ</name>
<keyword evidence="1" id="KW-0479">Metal-binding</keyword>
<evidence type="ECO:0000256" key="3">
    <source>
        <dbReference type="ARBA" id="ARBA00022833"/>
    </source>
</evidence>
<reference evidence="6 7" key="1">
    <citation type="journal article" date="2015" name="Genome Biol. Evol.">
        <title>Phylogenomic analyses indicate that early fungi evolved digesting cell walls of algal ancestors of land plants.</title>
        <authorList>
            <person name="Chang Y."/>
            <person name="Wang S."/>
            <person name="Sekimoto S."/>
            <person name="Aerts A.L."/>
            <person name="Choi C."/>
            <person name="Clum A."/>
            <person name="LaButti K.M."/>
            <person name="Lindquist E.A."/>
            <person name="Yee Ngan C."/>
            <person name="Ohm R.A."/>
            <person name="Salamov A.A."/>
            <person name="Grigoriev I.V."/>
            <person name="Spatafora J.W."/>
            <person name="Berbee M.L."/>
        </authorList>
    </citation>
    <scope>NUCLEOTIDE SEQUENCE [LARGE SCALE GENOMIC DNA]</scope>
    <source>
        <strain evidence="6 7">JEL478</strain>
    </source>
</reference>
<feature type="domain" description="MYND-type" evidence="5">
    <location>
        <begin position="7"/>
        <end position="44"/>
    </location>
</feature>
<dbReference type="SUPFAM" id="SSF144232">
    <property type="entry name" value="HIT/MYND zinc finger-like"/>
    <property type="match status" value="1"/>
</dbReference>
<evidence type="ECO:0000256" key="4">
    <source>
        <dbReference type="PROSITE-ProRule" id="PRU00134"/>
    </source>
</evidence>
<dbReference type="Proteomes" id="UP000070544">
    <property type="component" value="Unassembled WGS sequence"/>
</dbReference>
<sequence>MTVDSRQSRCEDTTRLVQCRGCLLVRYCSAQCQKEDWSTHKLICRKDELQLPTKTELKVQYCCELEENSPDQCARVDEFVRQYTSEELALLND</sequence>
<accession>A0A139AG94</accession>
<evidence type="ECO:0000256" key="2">
    <source>
        <dbReference type="ARBA" id="ARBA00022771"/>
    </source>
</evidence>
<keyword evidence="7" id="KW-1185">Reference proteome</keyword>
<dbReference type="Pfam" id="PF01753">
    <property type="entry name" value="zf-MYND"/>
    <property type="match status" value="1"/>
</dbReference>
<dbReference type="AlphaFoldDB" id="A0A139AG94"/>
<evidence type="ECO:0000313" key="6">
    <source>
        <dbReference type="EMBL" id="KXS15778.1"/>
    </source>
</evidence>
<gene>
    <name evidence="6" type="ORF">M427DRAFT_111802</name>
</gene>
<organism evidence="6 7">
    <name type="scientific">Gonapodya prolifera (strain JEL478)</name>
    <name type="common">Monoblepharis prolifera</name>
    <dbReference type="NCBI Taxonomy" id="1344416"/>
    <lineage>
        <taxon>Eukaryota</taxon>
        <taxon>Fungi</taxon>
        <taxon>Fungi incertae sedis</taxon>
        <taxon>Chytridiomycota</taxon>
        <taxon>Chytridiomycota incertae sedis</taxon>
        <taxon>Monoblepharidomycetes</taxon>
        <taxon>Monoblepharidales</taxon>
        <taxon>Gonapodyaceae</taxon>
        <taxon>Gonapodya</taxon>
    </lineage>
</organism>
<dbReference type="GO" id="GO:0008270">
    <property type="term" value="F:zinc ion binding"/>
    <property type="evidence" value="ECO:0007669"/>
    <property type="project" value="UniProtKB-KW"/>
</dbReference>
<protein>
    <recommendedName>
        <fullName evidence="5">MYND-type domain-containing protein</fullName>
    </recommendedName>
</protein>